<evidence type="ECO:0000256" key="1">
    <source>
        <dbReference type="ARBA" id="ARBA00004651"/>
    </source>
</evidence>
<evidence type="ECO:0000256" key="9">
    <source>
        <dbReference type="ARBA" id="ARBA00022984"/>
    </source>
</evidence>
<evidence type="ECO:0000256" key="18">
    <source>
        <dbReference type="ARBA" id="ARBA00041418"/>
    </source>
</evidence>
<dbReference type="GO" id="GO:0008360">
    <property type="term" value="P:regulation of cell shape"/>
    <property type="evidence" value="ECO:0007669"/>
    <property type="project" value="UniProtKB-KW"/>
</dbReference>
<keyword evidence="10 22" id="KW-1133">Transmembrane helix</keyword>
<sequence>MITKNNITAPFSREPAILIPVLIITGLGIAMVYSASADISVAKHNTSMYYAGRQAIFLLLGLVVMYVGALFPHEHFKKLVYPILGTALILMVGVLTPLGAGAGGACRWITVKGLTFQPSELLKLGLVLYLAYSLSTKQENIRSFCIGFLPHLLLLTVLTALLVFQRDLGSIVIIGFITWTMMFIAGVPMLQLSTVIPLGAAVFYFFVYNEPYRWERVRFFMDPWQDPLNAGYQLTHSLKAFGAGGVLGKGLGLGFQTVHYLPKPHTDFIFSVIGEELGLVGVLATLVLYILILKRGAVIARTAHTVFGSFLAAGITIHLGLQVVINTGVTLGVLPTKGLPLPFISYGGTSLVVSMAAMGVLMNIGRTGTEIPREKHATPQDQSTIPPVSITATDRPYSDPVLPTTKHENPSNLAKISYKKGKAIVQTY</sequence>
<dbReference type="GO" id="GO:0008955">
    <property type="term" value="F:peptidoglycan glycosyltransferase activity"/>
    <property type="evidence" value="ECO:0007669"/>
    <property type="project" value="UniProtKB-EC"/>
</dbReference>
<evidence type="ECO:0000256" key="12">
    <source>
        <dbReference type="ARBA" id="ARBA00023306"/>
    </source>
</evidence>
<feature type="region of interest" description="Disordered" evidence="21">
    <location>
        <begin position="371"/>
        <end position="390"/>
    </location>
</feature>
<proteinExistence type="inferred from homology"/>
<feature type="transmembrane region" description="Helical" evidence="22">
    <location>
        <begin position="16"/>
        <end position="35"/>
    </location>
</feature>
<feature type="transmembrane region" description="Helical" evidence="22">
    <location>
        <begin position="345"/>
        <end position="365"/>
    </location>
</feature>
<dbReference type="GO" id="GO:0009252">
    <property type="term" value="P:peptidoglycan biosynthetic process"/>
    <property type="evidence" value="ECO:0007669"/>
    <property type="project" value="UniProtKB-KW"/>
</dbReference>
<evidence type="ECO:0000256" key="3">
    <source>
        <dbReference type="ARBA" id="ARBA00022475"/>
    </source>
</evidence>
<evidence type="ECO:0000256" key="16">
    <source>
        <dbReference type="ARBA" id="ARBA00038053"/>
    </source>
</evidence>
<dbReference type="OrthoDB" id="9768187at2"/>
<comment type="catalytic activity">
    <reaction evidence="20">
        <text>[GlcNAc-(1-&gt;4)-Mur2Ac(oyl-L-Ala-gamma-D-Glu-L-Lys-D-Ala-D-Ala)](n)-di-trans,octa-cis-undecaprenyl diphosphate + beta-D-GlcNAc-(1-&gt;4)-Mur2Ac(oyl-L-Ala-gamma-D-Glu-L-Lys-D-Ala-D-Ala)-di-trans,octa-cis-undecaprenyl diphosphate = [GlcNAc-(1-&gt;4)-Mur2Ac(oyl-L-Ala-gamma-D-Glu-L-Lys-D-Ala-D-Ala)](n+1)-di-trans,octa-cis-undecaprenyl diphosphate + di-trans,octa-cis-undecaprenyl diphosphate + H(+)</text>
        <dbReference type="Rhea" id="RHEA:23708"/>
        <dbReference type="Rhea" id="RHEA-COMP:9602"/>
        <dbReference type="Rhea" id="RHEA-COMP:9603"/>
        <dbReference type="ChEBI" id="CHEBI:15378"/>
        <dbReference type="ChEBI" id="CHEBI:58405"/>
        <dbReference type="ChEBI" id="CHEBI:60033"/>
        <dbReference type="ChEBI" id="CHEBI:78435"/>
        <dbReference type="EC" id="2.4.99.28"/>
    </reaction>
</comment>
<evidence type="ECO:0000256" key="19">
    <source>
        <dbReference type="ARBA" id="ARBA00044770"/>
    </source>
</evidence>
<evidence type="ECO:0000256" key="20">
    <source>
        <dbReference type="ARBA" id="ARBA00049902"/>
    </source>
</evidence>
<feature type="transmembrane region" description="Helical" evidence="22">
    <location>
        <begin position="79"/>
        <end position="102"/>
    </location>
</feature>
<name>A0A1W1YIF2_9BACT</name>
<evidence type="ECO:0000313" key="24">
    <source>
        <dbReference type="Proteomes" id="UP000192418"/>
    </source>
</evidence>
<keyword evidence="5" id="KW-0328">Glycosyltransferase</keyword>
<dbReference type="PANTHER" id="PTHR30474">
    <property type="entry name" value="CELL CYCLE PROTEIN"/>
    <property type="match status" value="1"/>
</dbReference>
<keyword evidence="4 23" id="KW-0132">Cell division</keyword>
<keyword evidence="8" id="KW-0133">Cell shape</keyword>
<dbReference type="GO" id="GO:0015648">
    <property type="term" value="F:lipid-linked peptidoglycan transporter activity"/>
    <property type="evidence" value="ECO:0007669"/>
    <property type="project" value="TreeGrafter"/>
</dbReference>
<keyword evidence="6" id="KW-0808">Transferase</keyword>
<dbReference type="EC" id="2.4.99.28" evidence="19"/>
<keyword evidence="3" id="KW-1003">Cell membrane</keyword>
<dbReference type="GO" id="GO:0032153">
    <property type="term" value="C:cell division site"/>
    <property type="evidence" value="ECO:0007669"/>
    <property type="project" value="TreeGrafter"/>
</dbReference>
<protein>
    <recommendedName>
        <fullName evidence="17">Probable peptidoglycan glycosyltransferase FtsW</fullName>
        <ecNumber evidence="19">2.4.99.28</ecNumber>
    </recommendedName>
    <alternativeName>
        <fullName evidence="18">Cell division protein FtsW</fullName>
    </alternativeName>
    <alternativeName>
        <fullName evidence="15">Cell wall polymerase</fullName>
    </alternativeName>
    <alternativeName>
        <fullName evidence="14">Peptidoglycan polymerase</fullName>
    </alternativeName>
</protein>
<evidence type="ECO:0000256" key="4">
    <source>
        <dbReference type="ARBA" id="ARBA00022618"/>
    </source>
</evidence>
<evidence type="ECO:0000256" key="2">
    <source>
        <dbReference type="ARBA" id="ARBA00004752"/>
    </source>
</evidence>
<evidence type="ECO:0000256" key="7">
    <source>
        <dbReference type="ARBA" id="ARBA00022692"/>
    </source>
</evidence>
<organism evidence="23 24">
    <name type="scientific">Desulfocicer vacuolatum DSM 3385</name>
    <dbReference type="NCBI Taxonomy" id="1121400"/>
    <lineage>
        <taxon>Bacteria</taxon>
        <taxon>Pseudomonadati</taxon>
        <taxon>Thermodesulfobacteriota</taxon>
        <taxon>Desulfobacteria</taxon>
        <taxon>Desulfobacterales</taxon>
        <taxon>Desulfobacteraceae</taxon>
        <taxon>Desulfocicer</taxon>
    </lineage>
</organism>
<dbReference type="PANTHER" id="PTHR30474:SF2">
    <property type="entry name" value="PEPTIDOGLYCAN GLYCOSYLTRANSFERASE FTSW-RELATED"/>
    <property type="match status" value="1"/>
</dbReference>
<keyword evidence="12" id="KW-0131">Cell cycle</keyword>
<feature type="compositionally biased region" description="Polar residues" evidence="21">
    <location>
        <begin position="379"/>
        <end position="390"/>
    </location>
</feature>
<reference evidence="23 24" key="1">
    <citation type="submission" date="2017-04" db="EMBL/GenBank/DDBJ databases">
        <authorList>
            <person name="Afonso C.L."/>
            <person name="Miller P.J."/>
            <person name="Scott M.A."/>
            <person name="Spackman E."/>
            <person name="Goraichik I."/>
            <person name="Dimitrov K.M."/>
            <person name="Suarez D.L."/>
            <person name="Swayne D.E."/>
        </authorList>
    </citation>
    <scope>NUCLEOTIDE SEQUENCE [LARGE SCALE GENOMIC DNA]</scope>
    <source>
        <strain evidence="23 24">DSM 3385</strain>
    </source>
</reference>
<dbReference type="InterPro" id="IPR001182">
    <property type="entry name" value="FtsW/RodA"/>
</dbReference>
<dbReference type="InterPro" id="IPR013437">
    <property type="entry name" value="FtsW"/>
</dbReference>
<evidence type="ECO:0000256" key="11">
    <source>
        <dbReference type="ARBA" id="ARBA00023136"/>
    </source>
</evidence>
<feature type="transmembrane region" description="Helical" evidence="22">
    <location>
        <begin position="55"/>
        <end position="73"/>
    </location>
</feature>
<evidence type="ECO:0000256" key="15">
    <source>
        <dbReference type="ARBA" id="ARBA00033270"/>
    </source>
</evidence>
<dbReference type="RefSeq" id="WP_084066348.1">
    <property type="nucleotide sequence ID" value="NZ_FWXY01000001.1"/>
</dbReference>
<feature type="transmembrane region" description="Helical" evidence="22">
    <location>
        <begin position="305"/>
        <end position="325"/>
    </location>
</feature>
<keyword evidence="13" id="KW-0961">Cell wall biogenesis/degradation</keyword>
<dbReference type="AlphaFoldDB" id="A0A1W1YIF2"/>
<comment type="pathway">
    <text evidence="2">Cell wall biogenesis; peptidoglycan biosynthesis.</text>
</comment>
<dbReference type="PROSITE" id="PS00428">
    <property type="entry name" value="FTSW_RODA_SPOVE"/>
    <property type="match status" value="1"/>
</dbReference>
<keyword evidence="24" id="KW-1185">Reference proteome</keyword>
<dbReference type="NCBIfam" id="TIGR02614">
    <property type="entry name" value="ftsW"/>
    <property type="match status" value="1"/>
</dbReference>
<evidence type="ECO:0000256" key="14">
    <source>
        <dbReference type="ARBA" id="ARBA00032370"/>
    </source>
</evidence>
<evidence type="ECO:0000256" key="21">
    <source>
        <dbReference type="SAM" id="MobiDB-lite"/>
    </source>
</evidence>
<evidence type="ECO:0000313" key="23">
    <source>
        <dbReference type="EMBL" id="SMC35591.1"/>
    </source>
</evidence>
<feature type="transmembrane region" description="Helical" evidence="22">
    <location>
        <begin position="268"/>
        <end position="293"/>
    </location>
</feature>
<keyword evidence="11 22" id="KW-0472">Membrane</keyword>
<feature type="transmembrane region" description="Helical" evidence="22">
    <location>
        <begin position="141"/>
        <end position="164"/>
    </location>
</feature>
<keyword evidence="7 22" id="KW-0812">Transmembrane</keyword>
<gene>
    <name evidence="23" type="ORF">SAMN02746065_10120</name>
</gene>
<dbReference type="GO" id="GO:0051301">
    <property type="term" value="P:cell division"/>
    <property type="evidence" value="ECO:0007669"/>
    <property type="project" value="UniProtKB-KW"/>
</dbReference>
<dbReference type="InterPro" id="IPR018365">
    <property type="entry name" value="Cell_cycle_FtsW-rel_CS"/>
</dbReference>
<dbReference type="GO" id="GO:0005886">
    <property type="term" value="C:plasma membrane"/>
    <property type="evidence" value="ECO:0007669"/>
    <property type="project" value="UniProtKB-SubCell"/>
</dbReference>
<evidence type="ECO:0000256" key="22">
    <source>
        <dbReference type="SAM" id="Phobius"/>
    </source>
</evidence>
<evidence type="ECO:0000256" key="6">
    <source>
        <dbReference type="ARBA" id="ARBA00022679"/>
    </source>
</evidence>
<dbReference type="Pfam" id="PF01098">
    <property type="entry name" value="FTSW_RODA_SPOVE"/>
    <property type="match status" value="1"/>
</dbReference>
<feature type="transmembrane region" description="Helical" evidence="22">
    <location>
        <begin position="176"/>
        <end position="207"/>
    </location>
</feature>
<dbReference type="GO" id="GO:0071555">
    <property type="term" value="P:cell wall organization"/>
    <property type="evidence" value="ECO:0007669"/>
    <property type="project" value="UniProtKB-KW"/>
</dbReference>
<dbReference type="EMBL" id="FWXY01000001">
    <property type="protein sequence ID" value="SMC35591.1"/>
    <property type="molecule type" value="Genomic_DNA"/>
</dbReference>
<evidence type="ECO:0000256" key="5">
    <source>
        <dbReference type="ARBA" id="ARBA00022676"/>
    </source>
</evidence>
<accession>A0A1W1YIF2</accession>
<comment type="subcellular location">
    <subcellularLocation>
        <location evidence="1">Cell membrane</location>
        <topology evidence="1">Multi-pass membrane protein</topology>
    </subcellularLocation>
</comment>
<evidence type="ECO:0000256" key="13">
    <source>
        <dbReference type="ARBA" id="ARBA00023316"/>
    </source>
</evidence>
<evidence type="ECO:0000256" key="8">
    <source>
        <dbReference type="ARBA" id="ARBA00022960"/>
    </source>
</evidence>
<evidence type="ECO:0000256" key="17">
    <source>
        <dbReference type="ARBA" id="ARBA00041185"/>
    </source>
</evidence>
<keyword evidence="9" id="KW-0573">Peptidoglycan synthesis</keyword>
<comment type="similarity">
    <text evidence="16">Belongs to the SEDS family. FtsW subfamily.</text>
</comment>
<dbReference type="STRING" id="1121400.SAMN02746065_10120"/>
<evidence type="ECO:0000256" key="10">
    <source>
        <dbReference type="ARBA" id="ARBA00022989"/>
    </source>
</evidence>
<dbReference type="Proteomes" id="UP000192418">
    <property type="component" value="Unassembled WGS sequence"/>
</dbReference>